<protein>
    <submittedName>
        <fullName evidence="1">Uncharacterized protein</fullName>
    </submittedName>
</protein>
<dbReference type="Proteomes" id="UP000091857">
    <property type="component" value="Chromosome 6"/>
</dbReference>
<sequence length="107" mass="11787">MSRSESLPFSTGNEDHSVVDPTSNKYVAWMVEVAEQTAYLVASWQGFGFTPGVLNTYNMSILGLTIDYGPFGCLDAFDPSYTSNTTDLPGRRYCFANQPDIGLWNVA</sequence>
<name>A0ACB7HK21_MANES</name>
<reference evidence="2" key="1">
    <citation type="journal article" date="2016" name="Nat. Biotechnol.">
        <title>Sequencing wild and cultivated cassava and related species reveals extensive interspecific hybridization and genetic diversity.</title>
        <authorList>
            <person name="Bredeson J.V."/>
            <person name="Lyons J.B."/>
            <person name="Prochnik S.E."/>
            <person name="Wu G.A."/>
            <person name="Ha C.M."/>
            <person name="Edsinger-Gonzales E."/>
            <person name="Grimwood J."/>
            <person name="Schmutz J."/>
            <person name="Rabbi I.Y."/>
            <person name="Egesi C."/>
            <person name="Nauluvula P."/>
            <person name="Lebot V."/>
            <person name="Ndunguru J."/>
            <person name="Mkamilo G."/>
            <person name="Bart R.S."/>
            <person name="Setter T.L."/>
            <person name="Gleadow R.M."/>
            <person name="Kulakow P."/>
            <person name="Ferguson M.E."/>
            <person name="Rounsley S."/>
            <person name="Rokhsar D.S."/>
        </authorList>
    </citation>
    <scope>NUCLEOTIDE SEQUENCE [LARGE SCALE GENOMIC DNA]</scope>
    <source>
        <strain evidence="2">cv. AM560-2</strain>
    </source>
</reference>
<dbReference type="EMBL" id="CM004392">
    <property type="protein sequence ID" value="KAG8653117.1"/>
    <property type="molecule type" value="Genomic_DNA"/>
</dbReference>
<evidence type="ECO:0000313" key="1">
    <source>
        <dbReference type="EMBL" id="KAG8653117.1"/>
    </source>
</evidence>
<comment type="caution">
    <text evidence="1">The sequence shown here is derived from an EMBL/GenBank/DDBJ whole genome shotgun (WGS) entry which is preliminary data.</text>
</comment>
<organism evidence="1 2">
    <name type="scientific">Manihot esculenta</name>
    <name type="common">Cassava</name>
    <name type="synonym">Jatropha manihot</name>
    <dbReference type="NCBI Taxonomy" id="3983"/>
    <lineage>
        <taxon>Eukaryota</taxon>
        <taxon>Viridiplantae</taxon>
        <taxon>Streptophyta</taxon>
        <taxon>Embryophyta</taxon>
        <taxon>Tracheophyta</taxon>
        <taxon>Spermatophyta</taxon>
        <taxon>Magnoliopsida</taxon>
        <taxon>eudicotyledons</taxon>
        <taxon>Gunneridae</taxon>
        <taxon>Pentapetalae</taxon>
        <taxon>rosids</taxon>
        <taxon>fabids</taxon>
        <taxon>Malpighiales</taxon>
        <taxon>Euphorbiaceae</taxon>
        <taxon>Crotonoideae</taxon>
        <taxon>Manihoteae</taxon>
        <taxon>Manihot</taxon>
    </lineage>
</organism>
<accession>A0ACB7HK21</accession>
<keyword evidence="2" id="KW-1185">Reference proteome</keyword>
<proteinExistence type="predicted"/>
<gene>
    <name evidence="1" type="ORF">MANES_06G169401v8</name>
</gene>
<evidence type="ECO:0000313" key="2">
    <source>
        <dbReference type="Proteomes" id="UP000091857"/>
    </source>
</evidence>